<dbReference type="Pfam" id="PF02626">
    <property type="entry name" value="CT_A_B"/>
    <property type="match status" value="1"/>
</dbReference>
<dbReference type="PANTHER" id="PTHR43309">
    <property type="entry name" value="5-OXOPROLINASE SUBUNIT C"/>
    <property type="match status" value="1"/>
</dbReference>
<keyword evidence="5" id="KW-0456">Lyase</keyword>
<gene>
    <name evidence="5" type="ORF">GLW04_15610</name>
</gene>
<dbReference type="GO" id="GO:0016787">
    <property type="term" value="F:hydrolase activity"/>
    <property type="evidence" value="ECO:0007669"/>
    <property type="project" value="UniProtKB-KW"/>
</dbReference>
<organism evidence="5 6">
    <name type="scientific">Halobacillus litoralis</name>
    <dbReference type="NCBI Taxonomy" id="45668"/>
    <lineage>
        <taxon>Bacteria</taxon>
        <taxon>Bacillati</taxon>
        <taxon>Bacillota</taxon>
        <taxon>Bacilli</taxon>
        <taxon>Bacillales</taxon>
        <taxon>Bacillaceae</taxon>
        <taxon>Halobacillus</taxon>
    </lineage>
</organism>
<evidence type="ECO:0000256" key="1">
    <source>
        <dbReference type="ARBA" id="ARBA00022741"/>
    </source>
</evidence>
<dbReference type="Proteomes" id="UP000460949">
    <property type="component" value="Unassembled WGS sequence"/>
</dbReference>
<evidence type="ECO:0000259" key="4">
    <source>
        <dbReference type="SMART" id="SM00797"/>
    </source>
</evidence>
<name>A0A845DW31_9BACI</name>
<keyword evidence="3" id="KW-0067">ATP-binding</keyword>
<dbReference type="SMART" id="SM00797">
    <property type="entry name" value="AHS2"/>
    <property type="match status" value="1"/>
</dbReference>
<dbReference type="GO" id="GO:0016829">
    <property type="term" value="F:lyase activity"/>
    <property type="evidence" value="ECO:0007669"/>
    <property type="project" value="UniProtKB-KW"/>
</dbReference>
<dbReference type="InterPro" id="IPR003778">
    <property type="entry name" value="CT_A_B"/>
</dbReference>
<dbReference type="PANTHER" id="PTHR43309:SF5">
    <property type="entry name" value="5-OXOPROLINASE SUBUNIT C"/>
    <property type="match status" value="1"/>
</dbReference>
<feature type="domain" description="Carboxyltransferase" evidence="4">
    <location>
        <begin position="23"/>
        <end position="320"/>
    </location>
</feature>
<dbReference type="SUPFAM" id="SSF50891">
    <property type="entry name" value="Cyclophilin-like"/>
    <property type="match status" value="1"/>
</dbReference>
<dbReference type="GO" id="GO:0005524">
    <property type="term" value="F:ATP binding"/>
    <property type="evidence" value="ECO:0007669"/>
    <property type="project" value="UniProtKB-KW"/>
</dbReference>
<dbReference type="InterPro" id="IPR029000">
    <property type="entry name" value="Cyclophilin-like_dom_sf"/>
</dbReference>
<proteinExistence type="predicted"/>
<reference evidence="5 6" key="1">
    <citation type="submission" date="2019-11" db="EMBL/GenBank/DDBJ databases">
        <title>Genome sequences of 17 halophilic strains isolated from different environments.</title>
        <authorList>
            <person name="Furrow R.E."/>
        </authorList>
    </citation>
    <scope>NUCLEOTIDE SEQUENCE [LARGE SCALE GENOMIC DNA]</scope>
    <source>
        <strain evidence="5 6">22511_23_Filter</strain>
    </source>
</reference>
<accession>A0A845DW31</accession>
<evidence type="ECO:0000256" key="3">
    <source>
        <dbReference type="ARBA" id="ARBA00022840"/>
    </source>
</evidence>
<dbReference type="OrthoDB" id="9782422at2"/>
<keyword evidence="2" id="KW-0378">Hydrolase</keyword>
<dbReference type="AlphaFoldDB" id="A0A845DW31"/>
<evidence type="ECO:0000313" key="6">
    <source>
        <dbReference type="Proteomes" id="UP000460949"/>
    </source>
</evidence>
<keyword evidence="1" id="KW-0547">Nucleotide-binding</keyword>
<dbReference type="Gene3D" id="2.40.100.10">
    <property type="entry name" value="Cyclophilin-like"/>
    <property type="match status" value="1"/>
</dbReference>
<evidence type="ECO:0000256" key="2">
    <source>
        <dbReference type="ARBA" id="ARBA00022801"/>
    </source>
</evidence>
<comment type="caution">
    <text evidence="5">The sequence shown here is derived from an EMBL/GenBank/DDBJ whole genome shotgun (WGS) entry which is preliminary data.</text>
</comment>
<sequence>MIHVLKPGLLTTIQDFGRYGHQKHGVIASGVMDQEAYRIANLLVGNGQHAPVLEITLMGPVLEFQQDACISICGGDLTPMINGERVGTWKPLYIKQGSELRFGKPKTGFRAYLAVAGGFNIPLTMNSASTYIRAGIGGYHGRPVEKGDVLEPSELSPLSNRVMEQWKADAGDAGFHEASWYVGHAFNHNGYTKEPIRIMPGREYDWFDKESQNRLTSETFKIDSKSDRMGYRLTGCQLSAVEERDLLSEAVAFGTIQVPAEGNPIILLADRQTTGGYPKIAQVASVDLPRLAQMRPGESFSFTMITHEEAQRLYLQQEKDINLLARGIEMKLT</sequence>
<protein>
    <submittedName>
        <fullName evidence="5">5-oxoprolinase/urea amidolyase family protein</fullName>
    </submittedName>
</protein>
<dbReference type="EMBL" id="WMET01000004">
    <property type="protein sequence ID" value="MYL21328.1"/>
    <property type="molecule type" value="Genomic_DNA"/>
</dbReference>
<dbReference type="NCBIfam" id="TIGR00724">
    <property type="entry name" value="urea_amlyse_rel"/>
    <property type="match status" value="1"/>
</dbReference>
<dbReference type="InterPro" id="IPR052708">
    <property type="entry name" value="PxpC"/>
</dbReference>
<evidence type="ECO:0000313" key="5">
    <source>
        <dbReference type="EMBL" id="MYL21328.1"/>
    </source>
</evidence>
<dbReference type="RefSeq" id="WP_160838911.1">
    <property type="nucleotide sequence ID" value="NZ_JAIVAK010000003.1"/>
</dbReference>